<sequence>MLAARTPVPYLLLVLCTFLCNTVNSAGFGGNVRGVKIGGGGLSGILEGISIFPTTTLPPPEDILPPTLFDNFGDPGDPACMDLMIVVDVTCSADESDLQNVRMFTAELVDRLMSIPGSDIQVGVALHGTESELLFNLGTFTTRSSIVDAILNMELDIGCNDENTEKAFRNLATSYFTVDNGDREDKRNVAILFTGKTVTTAASNAIRTEALSAKANGVEINIVTITEETEDDTRISLLDDLPSSPEMVYEVDNIEHIGDLTDDLSSRYFCGESVEKDCAEIVFAFDVSCSIDDGNISSAMNIAKEITLSLGNSSKYWGFTYDNNTVDSFPPTDAYEAANKISELKRPEICTQKTRTNRAISFANKKNTENEVNHRGTILIIFGDGLESPWRENELAIAAADRLKQNGGAIIWIILTSKRKEQIAKRGIDEQIYVTASENIYTNQRLAFDHNEANVVEYVTEYIELYFKQCPITSPPEDVVPPTLFDNFGNPGDPACMDLMIVVDVTCSADEDDLQKVRLFAAELVERLMSIPGSDIQVGVALYGIQNELLFNLGSITTRSAIVDAIVNMDLDIGCNDANTEKALYDLTTSYFTSDNGARKDKRNVAVLFTGNTVKTDAANTIKTAASRAKATGVEINIVTITEEKEDNTHISLLDDLPSSPELVYEVDNIDHIGDLTDDLSSRYFCGGSIKKACAEVVYAFDVSCSIDYGNATSAMNIANEITRALGNSSKYCGFSYDNNTVDSFPPTDAYEAGNKISELKRPDICTRKTRTNRAINFANKNYFENAPNQRVYSQATASRCYVKRNKELMQYLNYNYIVCVFSNFYIDPMKTLASEKDQWHTYCKHALSDDITIYYYSTTYDMEFSLCLIHLTTVYGCIQLWLVSCARSHDVSTIGGYRILGAIKGGAVAVDGDHMHDLPPKIPPSPTLLYDNGGAYGDPACLNMQIILDISCFLSLEDFERAKNVTKYIIKEIESVNNSSANIGLILHKLKSSAVVSTASSKRLENAIDAYTGTKCTIKPEGSQVKDRYLEETLGDIQKTILRNDTNDNPDVLLIFTDGHKSGYLRQLDEASRIAGELRQIGVEINVISVPSRTTEELDSIASSYRLYDSNNAETERNIVNDLTSRYSCLSTTNGDEHNPYLHKPGDCVVRKLGDVMLRCLQITTVTGEASNIAITTGSCPKR</sequence>
<keyword evidence="1" id="KW-0732">Signal</keyword>
<evidence type="ECO:0000313" key="3">
    <source>
        <dbReference type="EMBL" id="CAH1801117.1"/>
    </source>
</evidence>
<comment type="caution">
    <text evidence="3">The sequence shown here is derived from an EMBL/GenBank/DDBJ whole genome shotgun (WGS) entry which is preliminary data.</text>
</comment>
<dbReference type="SMART" id="SM00327">
    <property type="entry name" value="VWA"/>
    <property type="match status" value="4"/>
</dbReference>
<dbReference type="Proteomes" id="UP000749559">
    <property type="component" value="Unassembled WGS sequence"/>
</dbReference>
<evidence type="ECO:0000313" key="4">
    <source>
        <dbReference type="Proteomes" id="UP000749559"/>
    </source>
</evidence>
<name>A0A8S4Q5L4_OWEFU</name>
<keyword evidence="4" id="KW-1185">Reference proteome</keyword>
<feature type="domain" description="VWFA" evidence="2">
    <location>
        <begin position="280"/>
        <end position="463"/>
    </location>
</feature>
<protein>
    <recommendedName>
        <fullName evidence="2">VWFA domain-containing protein</fullName>
    </recommendedName>
</protein>
<feature type="domain" description="VWFA" evidence="2">
    <location>
        <begin position="498"/>
        <end position="680"/>
    </location>
</feature>
<feature type="domain" description="VWFA" evidence="2">
    <location>
        <begin position="82"/>
        <end position="264"/>
    </location>
</feature>
<dbReference type="OrthoDB" id="5987433at2759"/>
<dbReference type="InterPro" id="IPR050525">
    <property type="entry name" value="ECM_Assembly_Org"/>
</dbReference>
<dbReference type="CDD" id="cd00198">
    <property type="entry name" value="vWFA"/>
    <property type="match status" value="1"/>
</dbReference>
<evidence type="ECO:0000256" key="1">
    <source>
        <dbReference type="SAM" id="SignalP"/>
    </source>
</evidence>
<gene>
    <name evidence="3" type="ORF">OFUS_LOCUS24935</name>
</gene>
<dbReference type="EMBL" id="CAIIXF020000012">
    <property type="protein sequence ID" value="CAH1801117.1"/>
    <property type="molecule type" value="Genomic_DNA"/>
</dbReference>
<dbReference type="AlphaFoldDB" id="A0A8S4Q5L4"/>
<dbReference type="Pfam" id="PF00092">
    <property type="entry name" value="VWA"/>
    <property type="match status" value="3"/>
</dbReference>
<dbReference type="SUPFAM" id="SSF53300">
    <property type="entry name" value="vWA-like"/>
    <property type="match status" value="5"/>
</dbReference>
<dbReference type="PANTHER" id="PTHR24020:SF20">
    <property type="entry name" value="PH DOMAIN-CONTAINING PROTEIN"/>
    <property type="match status" value="1"/>
</dbReference>
<dbReference type="Gene3D" id="3.40.50.410">
    <property type="entry name" value="von Willebrand factor, type A domain"/>
    <property type="match status" value="4"/>
</dbReference>
<evidence type="ECO:0000259" key="2">
    <source>
        <dbReference type="PROSITE" id="PS50234"/>
    </source>
</evidence>
<dbReference type="PROSITE" id="PS50234">
    <property type="entry name" value="VWFA"/>
    <property type="match status" value="4"/>
</dbReference>
<feature type="signal peptide" evidence="1">
    <location>
        <begin position="1"/>
        <end position="25"/>
    </location>
</feature>
<accession>A0A8S4Q5L4</accession>
<feature type="chain" id="PRO_5035787603" description="VWFA domain-containing protein" evidence="1">
    <location>
        <begin position="26"/>
        <end position="1184"/>
    </location>
</feature>
<dbReference type="PANTHER" id="PTHR24020">
    <property type="entry name" value="COLLAGEN ALPHA"/>
    <property type="match status" value="1"/>
</dbReference>
<dbReference type="InterPro" id="IPR036465">
    <property type="entry name" value="vWFA_dom_sf"/>
</dbReference>
<organism evidence="3 4">
    <name type="scientific">Owenia fusiformis</name>
    <name type="common">Polychaete worm</name>
    <dbReference type="NCBI Taxonomy" id="6347"/>
    <lineage>
        <taxon>Eukaryota</taxon>
        <taxon>Metazoa</taxon>
        <taxon>Spiralia</taxon>
        <taxon>Lophotrochozoa</taxon>
        <taxon>Annelida</taxon>
        <taxon>Polychaeta</taxon>
        <taxon>Sedentaria</taxon>
        <taxon>Canalipalpata</taxon>
        <taxon>Sabellida</taxon>
        <taxon>Oweniida</taxon>
        <taxon>Oweniidae</taxon>
        <taxon>Owenia</taxon>
    </lineage>
</organism>
<proteinExistence type="predicted"/>
<reference evidence="3" key="1">
    <citation type="submission" date="2022-03" db="EMBL/GenBank/DDBJ databases">
        <authorList>
            <person name="Martin C."/>
        </authorList>
    </citation>
    <scope>NUCLEOTIDE SEQUENCE</scope>
</reference>
<feature type="domain" description="VWFA" evidence="2">
    <location>
        <begin position="944"/>
        <end position="1124"/>
    </location>
</feature>
<dbReference type="InterPro" id="IPR002035">
    <property type="entry name" value="VWF_A"/>
</dbReference>